<dbReference type="OrthoDB" id="9770467at2"/>
<evidence type="ECO:0000313" key="3">
    <source>
        <dbReference type="EMBL" id="TWT98705.1"/>
    </source>
</evidence>
<sequence length="158" mass="16826">MILFSENPLSINVLGASGLDVKWFGLNEHGFNGVVDSCVPMLVRGSLAMLIAMLVVRLLRPRSMLCRRLTCVGVLMHGWLLAPWTIEIPWYDPPADIAGLEPMHESLSVPVPTISVETTVAAGDERLTPHRHANTSSEAGCSRGVAANVGGGGRSQGA</sequence>
<reference evidence="3 4" key="1">
    <citation type="submission" date="2019-02" db="EMBL/GenBank/DDBJ databases">
        <title>Deep-cultivation of Planctomycetes and their phenomic and genomic characterization uncovers novel biology.</title>
        <authorList>
            <person name="Wiegand S."/>
            <person name="Jogler M."/>
            <person name="Boedeker C."/>
            <person name="Pinto D."/>
            <person name="Vollmers J."/>
            <person name="Rivas-Marin E."/>
            <person name="Kohn T."/>
            <person name="Peeters S.H."/>
            <person name="Heuer A."/>
            <person name="Rast P."/>
            <person name="Oberbeckmann S."/>
            <person name="Bunk B."/>
            <person name="Jeske O."/>
            <person name="Meyerdierks A."/>
            <person name="Storesund J.E."/>
            <person name="Kallscheuer N."/>
            <person name="Luecker S."/>
            <person name="Lage O.M."/>
            <person name="Pohl T."/>
            <person name="Merkel B.J."/>
            <person name="Hornburger P."/>
            <person name="Mueller R.-W."/>
            <person name="Bruemmer F."/>
            <person name="Labrenz M."/>
            <person name="Spormann A.M."/>
            <person name="Op Den Camp H."/>
            <person name="Overmann J."/>
            <person name="Amann R."/>
            <person name="Jetten M.S.M."/>
            <person name="Mascher T."/>
            <person name="Medema M.H."/>
            <person name="Devos D.P."/>
            <person name="Kaster A.-K."/>
            <person name="Ovreas L."/>
            <person name="Rohde M."/>
            <person name="Galperin M.Y."/>
            <person name="Jogler C."/>
        </authorList>
    </citation>
    <scope>NUCLEOTIDE SEQUENCE [LARGE SCALE GENOMIC DNA]</scope>
    <source>
        <strain evidence="3 4">Pla100</strain>
    </source>
</reference>
<gene>
    <name evidence="3" type="ORF">Pla100_18700</name>
</gene>
<proteinExistence type="predicted"/>
<evidence type="ECO:0000256" key="1">
    <source>
        <dbReference type="SAM" id="MobiDB-lite"/>
    </source>
</evidence>
<keyword evidence="4" id="KW-1185">Reference proteome</keyword>
<dbReference type="AlphaFoldDB" id="A0A5C6AHN7"/>
<evidence type="ECO:0000256" key="2">
    <source>
        <dbReference type="SAM" id="Phobius"/>
    </source>
</evidence>
<feature type="compositionally biased region" description="Gly residues" evidence="1">
    <location>
        <begin position="149"/>
        <end position="158"/>
    </location>
</feature>
<accession>A0A5C6AHN7</accession>
<keyword evidence="2" id="KW-1133">Transmembrane helix</keyword>
<comment type="caution">
    <text evidence="3">The sequence shown here is derived from an EMBL/GenBank/DDBJ whole genome shotgun (WGS) entry which is preliminary data.</text>
</comment>
<protein>
    <submittedName>
        <fullName evidence="3">Uncharacterized protein</fullName>
    </submittedName>
</protein>
<dbReference type="Proteomes" id="UP000316213">
    <property type="component" value="Unassembled WGS sequence"/>
</dbReference>
<feature type="transmembrane region" description="Helical" evidence="2">
    <location>
        <begin position="41"/>
        <end position="59"/>
    </location>
</feature>
<organism evidence="3 4">
    <name type="scientific">Neorhodopirellula pilleata</name>
    <dbReference type="NCBI Taxonomy" id="2714738"/>
    <lineage>
        <taxon>Bacteria</taxon>
        <taxon>Pseudomonadati</taxon>
        <taxon>Planctomycetota</taxon>
        <taxon>Planctomycetia</taxon>
        <taxon>Pirellulales</taxon>
        <taxon>Pirellulaceae</taxon>
        <taxon>Neorhodopirellula</taxon>
    </lineage>
</organism>
<name>A0A5C6AHN7_9BACT</name>
<feature type="region of interest" description="Disordered" evidence="1">
    <location>
        <begin position="124"/>
        <end position="158"/>
    </location>
</feature>
<dbReference type="EMBL" id="SJPM01000003">
    <property type="protein sequence ID" value="TWT98705.1"/>
    <property type="molecule type" value="Genomic_DNA"/>
</dbReference>
<evidence type="ECO:0000313" key="4">
    <source>
        <dbReference type="Proteomes" id="UP000316213"/>
    </source>
</evidence>
<keyword evidence="2" id="KW-0472">Membrane</keyword>
<keyword evidence="2" id="KW-0812">Transmembrane</keyword>
<dbReference type="RefSeq" id="WP_146577408.1">
    <property type="nucleotide sequence ID" value="NZ_SJPM01000003.1"/>
</dbReference>